<organism evidence="2 3">
    <name type="scientific">Brassica cretica</name>
    <name type="common">Mustard</name>
    <dbReference type="NCBI Taxonomy" id="69181"/>
    <lineage>
        <taxon>Eukaryota</taxon>
        <taxon>Viridiplantae</taxon>
        <taxon>Streptophyta</taxon>
        <taxon>Embryophyta</taxon>
        <taxon>Tracheophyta</taxon>
        <taxon>Spermatophyta</taxon>
        <taxon>Magnoliopsida</taxon>
        <taxon>eudicotyledons</taxon>
        <taxon>Gunneridae</taxon>
        <taxon>Pentapetalae</taxon>
        <taxon>rosids</taxon>
        <taxon>malvids</taxon>
        <taxon>Brassicales</taxon>
        <taxon>Brassicaceae</taxon>
        <taxon>Brassiceae</taxon>
        <taxon>Brassica</taxon>
    </lineage>
</organism>
<feature type="region of interest" description="Disordered" evidence="1">
    <location>
        <begin position="1"/>
        <end position="30"/>
    </location>
</feature>
<evidence type="ECO:0000256" key="1">
    <source>
        <dbReference type="SAM" id="MobiDB-lite"/>
    </source>
</evidence>
<dbReference type="Proteomes" id="UP000712600">
    <property type="component" value="Unassembled WGS sequence"/>
</dbReference>
<protein>
    <submittedName>
        <fullName evidence="2">Uncharacterized protein</fullName>
    </submittedName>
</protein>
<gene>
    <name evidence="2" type="ORF">F2Q69_00025089</name>
</gene>
<evidence type="ECO:0000313" key="3">
    <source>
        <dbReference type="Proteomes" id="UP000712600"/>
    </source>
</evidence>
<feature type="compositionally biased region" description="Basic and acidic residues" evidence="1">
    <location>
        <begin position="1"/>
        <end position="10"/>
    </location>
</feature>
<dbReference type="EMBL" id="QGKX02001290">
    <property type="protein sequence ID" value="KAF3535673.1"/>
    <property type="molecule type" value="Genomic_DNA"/>
</dbReference>
<evidence type="ECO:0000313" key="2">
    <source>
        <dbReference type="EMBL" id="KAF3535673.1"/>
    </source>
</evidence>
<accession>A0A8S9Q750</accession>
<reference evidence="2" key="1">
    <citation type="submission" date="2019-12" db="EMBL/GenBank/DDBJ databases">
        <title>Genome sequencing and annotation of Brassica cretica.</title>
        <authorList>
            <person name="Studholme D.J."/>
            <person name="Sarris P."/>
        </authorList>
    </citation>
    <scope>NUCLEOTIDE SEQUENCE</scope>
    <source>
        <strain evidence="2">PFS-109/04</strain>
        <tissue evidence="2">Leaf</tissue>
    </source>
</reference>
<proteinExistence type="predicted"/>
<name>A0A8S9Q750_BRACR</name>
<sequence>MMNPEGHPEPDFEPPPSIPSSPRTPKKKVSSKLNRCTNLVIVPISVWTFWRCGNCTSPSLCGNGFARWLHHYLRPVSLAIWLHFDWSSVMNEEDNRNNRNSNSH</sequence>
<comment type="caution">
    <text evidence="2">The sequence shown here is derived from an EMBL/GenBank/DDBJ whole genome shotgun (WGS) entry which is preliminary data.</text>
</comment>
<dbReference type="AlphaFoldDB" id="A0A8S9Q750"/>